<name>A0A8J2BNW7_9BACT</name>
<dbReference type="Proteomes" id="UP000663859">
    <property type="component" value="Unassembled WGS sequence"/>
</dbReference>
<gene>
    <name evidence="1" type="ORF">MPNT_310019</name>
</gene>
<accession>A0A8J2BNW7</accession>
<keyword evidence="2" id="KW-1185">Reference proteome</keyword>
<evidence type="ECO:0000313" key="2">
    <source>
        <dbReference type="Proteomes" id="UP000663859"/>
    </source>
</evidence>
<sequence length="115" mass="12467">MVTAPSKVGNLSGSERDFALELLLRAGPKGVAPVCELRNTDPFSLVTRRLSGGVGIEINEDHPALGETHCFGNLATIREIGLNLHGKRKHEAKAIFARACKDIRPGVAPNRVRCW</sequence>
<proteinExistence type="predicted"/>
<organism evidence="1 2">
    <name type="scientific">Candidatus Methylacidithermus pantelleriae</name>
    <dbReference type="NCBI Taxonomy" id="2744239"/>
    <lineage>
        <taxon>Bacteria</taxon>
        <taxon>Pseudomonadati</taxon>
        <taxon>Verrucomicrobiota</taxon>
        <taxon>Methylacidiphilae</taxon>
        <taxon>Methylacidiphilales</taxon>
        <taxon>Methylacidiphilaceae</taxon>
        <taxon>Candidatus Methylacidithermus</taxon>
    </lineage>
</organism>
<evidence type="ECO:0000313" key="1">
    <source>
        <dbReference type="EMBL" id="CAF0699944.1"/>
    </source>
</evidence>
<dbReference type="EMBL" id="CAJNOB010000025">
    <property type="protein sequence ID" value="CAF0699944.1"/>
    <property type="molecule type" value="Genomic_DNA"/>
</dbReference>
<dbReference type="AlphaFoldDB" id="A0A8J2BNW7"/>
<reference evidence="1" key="1">
    <citation type="submission" date="2021-02" db="EMBL/GenBank/DDBJ databases">
        <authorList>
            <person name="Cremers G."/>
            <person name="Picone N."/>
        </authorList>
    </citation>
    <scope>NUCLEOTIDE SEQUENCE</scope>
    <source>
        <strain evidence="1">PQ17</strain>
    </source>
</reference>
<protein>
    <submittedName>
        <fullName evidence="1">Uncharacterized protein</fullName>
    </submittedName>
</protein>
<comment type="caution">
    <text evidence="1">The sequence shown here is derived from an EMBL/GenBank/DDBJ whole genome shotgun (WGS) entry which is preliminary data.</text>
</comment>